<feature type="transmembrane region" description="Helical" evidence="5">
    <location>
        <begin position="46"/>
        <end position="69"/>
    </location>
</feature>
<feature type="transmembrane region" description="Helical" evidence="5">
    <location>
        <begin position="104"/>
        <end position="123"/>
    </location>
</feature>
<keyword evidence="4 5" id="KW-0472">Membrane</keyword>
<dbReference type="EMBL" id="UINC01204843">
    <property type="protein sequence ID" value="SVE25751.1"/>
    <property type="molecule type" value="Genomic_DNA"/>
</dbReference>
<feature type="non-terminal residue" evidence="7">
    <location>
        <position position="243"/>
    </location>
</feature>
<evidence type="ECO:0000256" key="1">
    <source>
        <dbReference type="ARBA" id="ARBA00004141"/>
    </source>
</evidence>
<evidence type="ECO:0000313" key="7">
    <source>
        <dbReference type="EMBL" id="SVE25751.1"/>
    </source>
</evidence>
<name>A0A383C0R5_9ZZZZ</name>
<evidence type="ECO:0000259" key="6">
    <source>
        <dbReference type="Pfam" id="PF00361"/>
    </source>
</evidence>
<evidence type="ECO:0000256" key="2">
    <source>
        <dbReference type="ARBA" id="ARBA00022692"/>
    </source>
</evidence>
<comment type="subcellular location">
    <subcellularLocation>
        <location evidence="1">Membrane</location>
        <topology evidence="1">Multi-pass membrane protein</topology>
    </subcellularLocation>
</comment>
<evidence type="ECO:0000256" key="5">
    <source>
        <dbReference type="SAM" id="Phobius"/>
    </source>
</evidence>
<feature type="transmembrane region" description="Helical" evidence="5">
    <location>
        <begin position="174"/>
        <end position="198"/>
    </location>
</feature>
<proteinExistence type="predicted"/>
<organism evidence="7">
    <name type="scientific">marine metagenome</name>
    <dbReference type="NCBI Taxonomy" id="408172"/>
    <lineage>
        <taxon>unclassified sequences</taxon>
        <taxon>metagenomes</taxon>
        <taxon>ecological metagenomes</taxon>
    </lineage>
</organism>
<dbReference type="PANTHER" id="PTHR22773">
    <property type="entry name" value="NADH DEHYDROGENASE"/>
    <property type="match status" value="1"/>
</dbReference>
<gene>
    <name evidence="7" type="ORF">METZ01_LOCUS478605</name>
</gene>
<dbReference type="GO" id="GO:0016020">
    <property type="term" value="C:membrane"/>
    <property type="evidence" value="ECO:0007669"/>
    <property type="project" value="UniProtKB-SubCell"/>
</dbReference>
<feature type="non-terminal residue" evidence="7">
    <location>
        <position position="1"/>
    </location>
</feature>
<keyword evidence="2 5" id="KW-0812">Transmembrane</keyword>
<dbReference type="Pfam" id="PF00361">
    <property type="entry name" value="Proton_antipo_M"/>
    <property type="match status" value="1"/>
</dbReference>
<evidence type="ECO:0000256" key="3">
    <source>
        <dbReference type="ARBA" id="ARBA00022989"/>
    </source>
</evidence>
<dbReference type="AlphaFoldDB" id="A0A383C0R5"/>
<feature type="transmembrane region" description="Helical" evidence="5">
    <location>
        <begin position="135"/>
        <end position="154"/>
    </location>
</feature>
<protein>
    <recommendedName>
        <fullName evidence="6">NADH:quinone oxidoreductase/Mrp antiporter transmembrane domain-containing protein</fullName>
    </recommendedName>
</protein>
<reference evidence="7" key="1">
    <citation type="submission" date="2018-05" db="EMBL/GenBank/DDBJ databases">
        <authorList>
            <person name="Lanie J.A."/>
            <person name="Ng W.-L."/>
            <person name="Kazmierczak K.M."/>
            <person name="Andrzejewski T.M."/>
            <person name="Davidsen T.M."/>
            <person name="Wayne K.J."/>
            <person name="Tettelin H."/>
            <person name="Glass J.I."/>
            <person name="Rusch D."/>
            <person name="Podicherti R."/>
            <person name="Tsui H.-C.T."/>
            <person name="Winkler M.E."/>
        </authorList>
    </citation>
    <scope>NUCLEOTIDE SEQUENCE</scope>
</reference>
<feature type="domain" description="NADH:quinone oxidoreductase/Mrp antiporter transmembrane" evidence="6">
    <location>
        <begin position="98"/>
        <end position="227"/>
    </location>
</feature>
<evidence type="ECO:0000256" key="4">
    <source>
        <dbReference type="ARBA" id="ARBA00023136"/>
    </source>
</evidence>
<feature type="transmembrane region" description="Helical" evidence="5">
    <location>
        <begin position="81"/>
        <end position="98"/>
    </location>
</feature>
<accession>A0A383C0R5</accession>
<feature type="transmembrane region" description="Helical" evidence="5">
    <location>
        <begin position="7"/>
        <end position="26"/>
    </location>
</feature>
<keyword evidence="3 5" id="KW-1133">Transmembrane helix</keyword>
<dbReference type="InterPro" id="IPR001750">
    <property type="entry name" value="ND/Mrp_TM"/>
</dbReference>
<sequence>KERADRTLQICSLGLLGGLVVLVLQLDGTLPLDYAELLVATHGQLMLSPGTLALKWLLFALGTAVLPLAARHMVTVHGSEYFALLLLATLGMGFMVTSRNLLGAFVALELVSLSLYSLTALHQTRRTSAEAALKYLTYGGVSTAFLLFGLSYFYGMTGALDLSAVSEAVPSSPLITVAYLFILVGIGFKIAVAPFHLWAPDVYQAAPTPAAAWIASGSKIAGVGLLLALLKPVAGHPPIVLLL</sequence>